<keyword evidence="2" id="KW-1185">Reference proteome</keyword>
<proteinExistence type="predicted"/>
<comment type="caution">
    <text evidence="1">The sequence shown here is derived from an EMBL/GenBank/DDBJ whole genome shotgun (WGS) entry which is preliminary data.</text>
</comment>
<name>A0A8H7T0Q0_9HELO</name>
<organism evidence="1 2">
    <name type="scientific">Cadophora malorum</name>
    <dbReference type="NCBI Taxonomy" id="108018"/>
    <lineage>
        <taxon>Eukaryota</taxon>
        <taxon>Fungi</taxon>
        <taxon>Dikarya</taxon>
        <taxon>Ascomycota</taxon>
        <taxon>Pezizomycotina</taxon>
        <taxon>Leotiomycetes</taxon>
        <taxon>Helotiales</taxon>
        <taxon>Ploettnerulaceae</taxon>
        <taxon>Cadophora</taxon>
    </lineage>
</organism>
<protein>
    <submittedName>
        <fullName evidence="1">Uncharacterized protein</fullName>
    </submittedName>
</protein>
<dbReference type="EMBL" id="JAFJYH010000381">
    <property type="protein sequence ID" value="KAG4412395.1"/>
    <property type="molecule type" value="Genomic_DNA"/>
</dbReference>
<dbReference type="Proteomes" id="UP000664132">
    <property type="component" value="Unassembled WGS sequence"/>
</dbReference>
<dbReference type="AlphaFoldDB" id="A0A8H7T0Q0"/>
<reference evidence="1" key="1">
    <citation type="submission" date="2021-02" db="EMBL/GenBank/DDBJ databases">
        <title>Genome sequence Cadophora malorum strain M34.</title>
        <authorList>
            <person name="Stefanovic E."/>
            <person name="Vu D."/>
            <person name="Scully C."/>
            <person name="Dijksterhuis J."/>
            <person name="Roader J."/>
            <person name="Houbraken J."/>
        </authorList>
    </citation>
    <scope>NUCLEOTIDE SEQUENCE</scope>
    <source>
        <strain evidence="1">M34</strain>
    </source>
</reference>
<dbReference type="OrthoDB" id="3513892at2759"/>
<evidence type="ECO:0000313" key="2">
    <source>
        <dbReference type="Proteomes" id="UP000664132"/>
    </source>
</evidence>
<evidence type="ECO:0000313" key="1">
    <source>
        <dbReference type="EMBL" id="KAG4412395.1"/>
    </source>
</evidence>
<sequence length="155" mass="18750">MEYGWYLTDEFPFHLRMVPDLLDVHNFKLSLLSEHLRSLQMDWGMEPYWWRGSQQAGPTFIRSFPRLETFTLVVTISKWALEDGEKETLMEIVKKQTEAQFQTEHSRHPEWRMPMIHFHCKKDRFDWSIRSMAKSLLPENRSDTQLLYDWAVEIN</sequence>
<accession>A0A8H7T0Q0</accession>
<gene>
    <name evidence="1" type="ORF">IFR04_014463</name>
</gene>